<comment type="caution">
    <text evidence="2">The sequence shown here is derived from an EMBL/GenBank/DDBJ whole genome shotgun (WGS) entry which is preliminary data.</text>
</comment>
<gene>
    <name evidence="2" type="ORF">E2562_034408</name>
</gene>
<organism evidence="2 3">
    <name type="scientific">Oryza meyeriana var. granulata</name>
    <dbReference type="NCBI Taxonomy" id="110450"/>
    <lineage>
        <taxon>Eukaryota</taxon>
        <taxon>Viridiplantae</taxon>
        <taxon>Streptophyta</taxon>
        <taxon>Embryophyta</taxon>
        <taxon>Tracheophyta</taxon>
        <taxon>Spermatophyta</taxon>
        <taxon>Magnoliopsida</taxon>
        <taxon>Liliopsida</taxon>
        <taxon>Poales</taxon>
        <taxon>Poaceae</taxon>
        <taxon>BOP clade</taxon>
        <taxon>Oryzoideae</taxon>
        <taxon>Oryzeae</taxon>
        <taxon>Oryzinae</taxon>
        <taxon>Oryza</taxon>
        <taxon>Oryza meyeriana</taxon>
    </lineage>
</organism>
<dbReference type="EMBL" id="SPHZ02000009">
    <property type="protein sequence ID" value="KAF0900702.1"/>
    <property type="molecule type" value="Genomic_DNA"/>
</dbReference>
<proteinExistence type="predicted"/>
<protein>
    <submittedName>
        <fullName evidence="2">Uncharacterized protein</fullName>
    </submittedName>
</protein>
<name>A0A6G1CKL3_9ORYZ</name>
<accession>A0A6G1CKL3</accession>
<evidence type="ECO:0000313" key="2">
    <source>
        <dbReference type="EMBL" id="KAF0900702.1"/>
    </source>
</evidence>
<dbReference type="Proteomes" id="UP000479710">
    <property type="component" value="Unassembled WGS sequence"/>
</dbReference>
<keyword evidence="3" id="KW-1185">Reference proteome</keyword>
<evidence type="ECO:0000313" key="3">
    <source>
        <dbReference type="Proteomes" id="UP000479710"/>
    </source>
</evidence>
<reference evidence="2 3" key="1">
    <citation type="submission" date="2019-11" db="EMBL/GenBank/DDBJ databases">
        <title>Whole genome sequence of Oryza granulata.</title>
        <authorList>
            <person name="Li W."/>
        </authorList>
    </citation>
    <scope>NUCLEOTIDE SEQUENCE [LARGE SCALE GENOMIC DNA]</scope>
    <source>
        <strain evidence="3">cv. Menghai</strain>
        <tissue evidence="2">Leaf</tissue>
    </source>
</reference>
<feature type="region of interest" description="Disordered" evidence="1">
    <location>
        <begin position="1"/>
        <end position="29"/>
    </location>
</feature>
<evidence type="ECO:0000256" key="1">
    <source>
        <dbReference type="SAM" id="MobiDB-lite"/>
    </source>
</evidence>
<dbReference type="AlphaFoldDB" id="A0A6G1CKL3"/>
<sequence length="82" mass="9111">MPEREVKASSAKGSRLLGVTKGRSRSGSCTRMAMVGTRSGVSHAVSPLEALGRGSGRRVLWQGRRQPTTRTRFLRRRQRLMT</sequence>